<dbReference type="GO" id="GO:0006633">
    <property type="term" value="P:fatty acid biosynthetic process"/>
    <property type="evidence" value="ECO:0007669"/>
    <property type="project" value="InterPro"/>
</dbReference>
<dbReference type="EMBL" id="JAGYWB010000017">
    <property type="protein sequence ID" value="KAI0493834.1"/>
    <property type="molecule type" value="Genomic_DNA"/>
</dbReference>
<dbReference type="OrthoDB" id="1929806at2759"/>
<dbReference type="SUPFAM" id="SSF53901">
    <property type="entry name" value="Thiolase-like"/>
    <property type="match status" value="1"/>
</dbReference>
<keyword evidence="2" id="KW-0812">Transmembrane</keyword>
<dbReference type="Pfam" id="PF08392">
    <property type="entry name" value="FAE1_CUT1_RppA"/>
    <property type="match status" value="1"/>
</dbReference>
<keyword evidence="1" id="KW-0012">Acyltransferase</keyword>
<proteinExistence type="predicted"/>
<reference evidence="4" key="1">
    <citation type="journal article" date="2022" name="Front. Genet.">
        <title>Chromosome-Scale Assembly of the Dendrobium nobile Genome Provides Insights Into the Molecular Mechanism of the Biosynthesis of the Medicinal Active Ingredient of Dendrobium.</title>
        <authorList>
            <person name="Xu Q."/>
            <person name="Niu S.-C."/>
            <person name="Li K.-L."/>
            <person name="Zheng P.-J."/>
            <person name="Zhang X.-J."/>
            <person name="Jia Y."/>
            <person name="Liu Y."/>
            <person name="Niu Y.-X."/>
            <person name="Yu L.-H."/>
            <person name="Chen D.-F."/>
            <person name="Zhang G.-Q."/>
        </authorList>
    </citation>
    <scope>NUCLEOTIDE SEQUENCE</scope>
    <source>
        <tissue evidence="4">Leaf</tissue>
    </source>
</reference>
<evidence type="ECO:0000313" key="5">
    <source>
        <dbReference type="Proteomes" id="UP000829196"/>
    </source>
</evidence>
<dbReference type="Gene3D" id="3.40.47.10">
    <property type="match status" value="1"/>
</dbReference>
<keyword evidence="1" id="KW-0808">Transferase</keyword>
<evidence type="ECO:0000256" key="2">
    <source>
        <dbReference type="SAM" id="Phobius"/>
    </source>
</evidence>
<comment type="caution">
    <text evidence="4">The sequence shown here is derived from an EMBL/GenBank/DDBJ whole genome shotgun (WGS) entry which is preliminary data.</text>
</comment>
<gene>
    <name evidence="4" type="ORF">KFK09_023959</name>
</gene>
<sequence>MFRPFILVFSTLILGLALHHFPSFFPFPKAPLLALYSFILAVITYFYTRPLPVFLLDYSCYRPDPDYRCNLELCEYFGLRSRRYTTASADFMRAIYRKSGLGEETYGPPYIFQRDLDSKLPFAIVEADDGMCSAVSSLLSKTNVAAERVSTLIVACSMFSPAPSLTSRLVNRFGFRSDIKSYNLSGMGCSAGTVGMDLAAMILRRSPGYALLVVTEATGLNWCVAIDALLCNTYLDGILELFLAYFSSP</sequence>
<feature type="domain" description="FAE" evidence="3">
    <location>
        <begin position="46"/>
        <end position="224"/>
    </location>
</feature>
<dbReference type="InterPro" id="IPR013601">
    <property type="entry name" value="FAE1_typ3_polyketide_synth"/>
</dbReference>
<organism evidence="4 5">
    <name type="scientific">Dendrobium nobile</name>
    <name type="common">Orchid</name>
    <dbReference type="NCBI Taxonomy" id="94219"/>
    <lineage>
        <taxon>Eukaryota</taxon>
        <taxon>Viridiplantae</taxon>
        <taxon>Streptophyta</taxon>
        <taxon>Embryophyta</taxon>
        <taxon>Tracheophyta</taxon>
        <taxon>Spermatophyta</taxon>
        <taxon>Magnoliopsida</taxon>
        <taxon>Liliopsida</taxon>
        <taxon>Asparagales</taxon>
        <taxon>Orchidaceae</taxon>
        <taxon>Epidendroideae</taxon>
        <taxon>Malaxideae</taxon>
        <taxon>Dendrobiinae</taxon>
        <taxon>Dendrobium</taxon>
    </lineage>
</organism>
<name>A0A8T3ACQ6_DENNO</name>
<dbReference type="GO" id="GO:0016020">
    <property type="term" value="C:membrane"/>
    <property type="evidence" value="ECO:0007669"/>
    <property type="project" value="InterPro"/>
</dbReference>
<feature type="transmembrane region" description="Helical" evidence="2">
    <location>
        <begin position="27"/>
        <end position="47"/>
    </location>
</feature>
<dbReference type="Proteomes" id="UP000829196">
    <property type="component" value="Unassembled WGS sequence"/>
</dbReference>
<protein>
    <recommendedName>
        <fullName evidence="3">FAE domain-containing protein</fullName>
    </recommendedName>
</protein>
<keyword evidence="2" id="KW-1133">Transmembrane helix</keyword>
<dbReference type="AlphaFoldDB" id="A0A8T3ACQ6"/>
<evidence type="ECO:0000259" key="3">
    <source>
        <dbReference type="Pfam" id="PF08392"/>
    </source>
</evidence>
<dbReference type="PANTHER" id="PTHR31561">
    <property type="entry name" value="3-KETOACYL-COA SYNTHASE"/>
    <property type="match status" value="1"/>
</dbReference>
<keyword evidence="5" id="KW-1185">Reference proteome</keyword>
<dbReference type="InterPro" id="IPR016039">
    <property type="entry name" value="Thiolase-like"/>
</dbReference>
<dbReference type="SMR" id="A0A8T3ACQ6"/>
<dbReference type="InterPro" id="IPR012392">
    <property type="entry name" value="3-ktacl-CoA_syn"/>
</dbReference>
<evidence type="ECO:0000313" key="4">
    <source>
        <dbReference type="EMBL" id="KAI0493834.1"/>
    </source>
</evidence>
<evidence type="ECO:0000256" key="1">
    <source>
        <dbReference type="ARBA" id="ARBA00023315"/>
    </source>
</evidence>
<keyword evidence="2" id="KW-0472">Membrane</keyword>
<dbReference type="GO" id="GO:0016747">
    <property type="term" value="F:acyltransferase activity, transferring groups other than amino-acyl groups"/>
    <property type="evidence" value="ECO:0007669"/>
    <property type="project" value="InterPro"/>
</dbReference>
<accession>A0A8T3ACQ6</accession>